<reference evidence="8" key="1">
    <citation type="submission" date="2013-04" db="EMBL/GenBank/DDBJ databases">
        <title>The Genome Sequence of Fonticula alba ATCC 38817.</title>
        <authorList>
            <consortium name="The Broad Institute Genomics Platform"/>
            <person name="Russ C."/>
            <person name="Cuomo C."/>
            <person name="Burger G."/>
            <person name="Gray M.W."/>
            <person name="Holland P.W.H."/>
            <person name="King N."/>
            <person name="Lang F.B.F."/>
            <person name="Roger A.J."/>
            <person name="Ruiz-Trillo I."/>
            <person name="Brown M."/>
            <person name="Walker B."/>
            <person name="Young S."/>
            <person name="Zeng Q."/>
            <person name="Gargeya S."/>
            <person name="Fitzgerald M."/>
            <person name="Haas B."/>
            <person name="Abouelleil A."/>
            <person name="Allen A.W."/>
            <person name="Alvarado L."/>
            <person name="Arachchi H.M."/>
            <person name="Berlin A.M."/>
            <person name="Chapman S.B."/>
            <person name="Gainer-Dewar J."/>
            <person name="Goldberg J."/>
            <person name="Griggs A."/>
            <person name="Gujja S."/>
            <person name="Hansen M."/>
            <person name="Howarth C."/>
            <person name="Imamovic A."/>
            <person name="Ireland A."/>
            <person name="Larimer J."/>
            <person name="McCowan C."/>
            <person name="Murphy C."/>
            <person name="Pearson M."/>
            <person name="Poon T.W."/>
            <person name="Priest M."/>
            <person name="Roberts A."/>
            <person name="Saif S."/>
            <person name="Shea T."/>
            <person name="Sisk P."/>
            <person name="Sykes S."/>
            <person name="Wortman J."/>
            <person name="Nusbaum C."/>
            <person name="Birren B."/>
        </authorList>
    </citation>
    <scope>NUCLEOTIDE SEQUENCE [LARGE SCALE GENOMIC DNA]</scope>
    <source>
        <strain evidence="8">ATCC 38817</strain>
    </source>
</reference>
<dbReference type="SUPFAM" id="SSF51735">
    <property type="entry name" value="NAD(P)-binding Rossmann-fold domains"/>
    <property type="match status" value="1"/>
</dbReference>
<evidence type="ECO:0000313" key="8">
    <source>
        <dbReference type="EMBL" id="KCV69665.1"/>
    </source>
</evidence>
<dbReference type="PROSITE" id="PS00061">
    <property type="entry name" value="ADH_SHORT"/>
    <property type="match status" value="1"/>
</dbReference>
<dbReference type="Pfam" id="PF16363">
    <property type="entry name" value="GDP_Man_Dehyd"/>
    <property type="match status" value="1"/>
</dbReference>
<gene>
    <name evidence="8" type="ORF">H696_04075</name>
</gene>
<dbReference type="GO" id="GO:0003978">
    <property type="term" value="F:UDP-glucose 4-epimerase activity"/>
    <property type="evidence" value="ECO:0007669"/>
    <property type="project" value="UniProtKB-EC"/>
</dbReference>
<dbReference type="CDD" id="cd05247">
    <property type="entry name" value="UDP_G4E_1_SDR_e"/>
    <property type="match status" value="1"/>
</dbReference>
<evidence type="ECO:0000259" key="7">
    <source>
        <dbReference type="Pfam" id="PF16363"/>
    </source>
</evidence>
<evidence type="ECO:0000313" key="9">
    <source>
        <dbReference type="Proteomes" id="UP000030693"/>
    </source>
</evidence>
<sequence>MTASKSSRPPVVLVTGGAGYIGSHTCLALQEAGYDIVVIDDLSNSSPESLSRVEQLTGKKVLDFVHSDVRNEQALDALFQKHKPVAVIHFAGLKAVGESVRLPLMYYDANIGSTVALLNCMIKHECFNFVFSSSATVYGNPGPAGTPGGLPLRECAPLGALNPYGQTKLAIEHMLRDLACADERWRITLLRYFNPCGAHPSGRIGEDPQGIPNNLMPYVSQVAVGVLPHINVFGNDYSTPDGTGVRDYIHVCDLAAGHVSALAWLLKGCPAPADAAPGTGTCQAINLGTGVGYSVLEMIAAMEKACGRKLAYKITDRRPGDADAVYSDASLALALLGWKAELDLERMCQDLWNWQHNNPHGYAVTKGSQ</sequence>
<organism evidence="8">
    <name type="scientific">Fonticula alba</name>
    <name type="common">Slime mold</name>
    <dbReference type="NCBI Taxonomy" id="691883"/>
    <lineage>
        <taxon>Eukaryota</taxon>
        <taxon>Rotosphaerida</taxon>
        <taxon>Fonticulaceae</taxon>
        <taxon>Fonticula</taxon>
    </lineage>
</organism>
<dbReference type="NCBIfam" id="NF007956">
    <property type="entry name" value="PRK10675.1"/>
    <property type="match status" value="1"/>
</dbReference>
<keyword evidence="6" id="KW-0413">Isomerase</keyword>
<evidence type="ECO:0000256" key="5">
    <source>
        <dbReference type="ARBA" id="ARBA00023027"/>
    </source>
</evidence>
<dbReference type="PANTHER" id="PTHR43725:SF47">
    <property type="entry name" value="UDP-GLUCOSE 4-EPIMERASE"/>
    <property type="match status" value="1"/>
</dbReference>
<protein>
    <recommendedName>
        <fullName evidence="4">UDP-glucose 4-epimerase</fullName>
        <ecNumber evidence="4">5.1.3.2</ecNumber>
    </recommendedName>
</protein>
<evidence type="ECO:0000256" key="6">
    <source>
        <dbReference type="ARBA" id="ARBA00023235"/>
    </source>
</evidence>
<evidence type="ECO:0000256" key="3">
    <source>
        <dbReference type="ARBA" id="ARBA00004947"/>
    </source>
</evidence>
<comment type="pathway">
    <text evidence="3">Carbohydrate metabolism; galactose metabolism.</text>
</comment>
<dbReference type="GO" id="GO:0005829">
    <property type="term" value="C:cytosol"/>
    <property type="evidence" value="ECO:0007669"/>
    <property type="project" value="TreeGrafter"/>
</dbReference>
<dbReference type="Gene3D" id="3.40.50.720">
    <property type="entry name" value="NAD(P)-binding Rossmann-like Domain"/>
    <property type="match status" value="1"/>
</dbReference>
<dbReference type="OrthoDB" id="9402762at2759"/>
<dbReference type="RefSeq" id="XP_009496230.1">
    <property type="nucleotide sequence ID" value="XM_009497955.1"/>
</dbReference>
<dbReference type="GO" id="GO:0006012">
    <property type="term" value="P:galactose metabolic process"/>
    <property type="evidence" value="ECO:0007669"/>
    <property type="project" value="InterPro"/>
</dbReference>
<comment type="catalytic activity">
    <reaction evidence="1">
        <text>UDP-alpha-D-glucose = UDP-alpha-D-galactose</text>
        <dbReference type="Rhea" id="RHEA:22168"/>
        <dbReference type="ChEBI" id="CHEBI:58885"/>
        <dbReference type="ChEBI" id="CHEBI:66914"/>
        <dbReference type="EC" id="5.1.3.2"/>
    </reaction>
</comment>
<dbReference type="NCBIfam" id="TIGR01179">
    <property type="entry name" value="galE"/>
    <property type="match status" value="1"/>
</dbReference>
<dbReference type="STRING" id="691883.A0A058Z5W8"/>
<evidence type="ECO:0000256" key="1">
    <source>
        <dbReference type="ARBA" id="ARBA00000083"/>
    </source>
</evidence>
<dbReference type="InterPro" id="IPR016040">
    <property type="entry name" value="NAD(P)-bd_dom"/>
</dbReference>
<dbReference type="eggNOG" id="KOG1371">
    <property type="taxonomic scope" value="Eukaryota"/>
</dbReference>
<dbReference type="OMA" id="GEHLICN"/>
<accession>A0A058Z5W8</accession>
<dbReference type="GeneID" id="20528800"/>
<dbReference type="EMBL" id="KB932206">
    <property type="protein sequence ID" value="KCV69665.1"/>
    <property type="molecule type" value="Genomic_DNA"/>
</dbReference>
<dbReference type="PANTHER" id="PTHR43725">
    <property type="entry name" value="UDP-GLUCOSE 4-EPIMERASE"/>
    <property type="match status" value="1"/>
</dbReference>
<dbReference type="AlphaFoldDB" id="A0A058Z5W8"/>
<evidence type="ECO:0000256" key="4">
    <source>
        <dbReference type="ARBA" id="ARBA00013189"/>
    </source>
</evidence>
<keyword evidence="5" id="KW-0520">NAD</keyword>
<comment type="cofactor">
    <cofactor evidence="2">
        <name>NAD(+)</name>
        <dbReference type="ChEBI" id="CHEBI:57540"/>
    </cofactor>
</comment>
<dbReference type="InterPro" id="IPR036291">
    <property type="entry name" value="NAD(P)-bd_dom_sf"/>
</dbReference>
<evidence type="ECO:0000256" key="2">
    <source>
        <dbReference type="ARBA" id="ARBA00001911"/>
    </source>
</evidence>
<keyword evidence="9" id="KW-1185">Reference proteome</keyword>
<feature type="domain" description="NAD(P)-binding" evidence="7">
    <location>
        <begin position="13"/>
        <end position="350"/>
    </location>
</feature>
<dbReference type="InterPro" id="IPR020904">
    <property type="entry name" value="Sc_DH/Rdtase_CS"/>
</dbReference>
<proteinExistence type="predicted"/>
<dbReference type="Proteomes" id="UP000030693">
    <property type="component" value="Unassembled WGS sequence"/>
</dbReference>
<dbReference type="Gene3D" id="3.90.25.10">
    <property type="entry name" value="UDP-galactose 4-epimerase, domain 1"/>
    <property type="match status" value="1"/>
</dbReference>
<dbReference type="InterPro" id="IPR005886">
    <property type="entry name" value="UDP_G4E"/>
</dbReference>
<dbReference type="EC" id="5.1.3.2" evidence="4"/>
<name>A0A058Z5W8_FONAL</name>